<organism evidence="6">
    <name type="scientific">Fagus sylvatica</name>
    <name type="common">Beechnut</name>
    <dbReference type="NCBI Taxonomy" id="28930"/>
    <lineage>
        <taxon>Eukaryota</taxon>
        <taxon>Viridiplantae</taxon>
        <taxon>Streptophyta</taxon>
        <taxon>Embryophyta</taxon>
        <taxon>Tracheophyta</taxon>
        <taxon>Spermatophyta</taxon>
        <taxon>Magnoliopsida</taxon>
        <taxon>eudicotyledons</taxon>
        <taxon>Gunneridae</taxon>
        <taxon>Pentapetalae</taxon>
        <taxon>rosids</taxon>
        <taxon>fabids</taxon>
        <taxon>Fagales</taxon>
        <taxon>Fagaceae</taxon>
        <taxon>Fagus</taxon>
    </lineage>
</organism>
<dbReference type="SUPFAM" id="SSF57756">
    <property type="entry name" value="Retrovirus zinc finger-like domains"/>
    <property type="match status" value="1"/>
</dbReference>
<protein>
    <recommendedName>
        <fullName evidence="7">CCHC-type domain-containing protein</fullName>
    </recommendedName>
</protein>
<dbReference type="GO" id="GO:0004190">
    <property type="term" value="F:aspartic-type endopeptidase activity"/>
    <property type="evidence" value="ECO:0007669"/>
    <property type="project" value="UniProtKB-KW"/>
</dbReference>
<feature type="compositionally biased region" description="Polar residues" evidence="3">
    <location>
        <begin position="162"/>
        <end position="171"/>
    </location>
</feature>
<dbReference type="InterPro" id="IPR001878">
    <property type="entry name" value="Znf_CCHC"/>
</dbReference>
<evidence type="ECO:0000256" key="2">
    <source>
        <dbReference type="PROSITE-ProRule" id="PRU00047"/>
    </source>
</evidence>
<dbReference type="GO" id="GO:0003676">
    <property type="term" value="F:nucleic acid binding"/>
    <property type="evidence" value="ECO:0007669"/>
    <property type="project" value="InterPro"/>
</dbReference>
<feature type="compositionally biased region" description="Basic and acidic residues" evidence="3">
    <location>
        <begin position="174"/>
        <end position="183"/>
    </location>
</feature>
<dbReference type="GO" id="GO:0008270">
    <property type="term" value="F:zinc ion binding"/>
    <property type="evidence" value="ECO:0007669"/>
    <property type="project" value="UniProtKB-KW"/>
</dbReference>
<feature type="compositionally biased region" description="Basic residues" evidence="3">
    <location>
        <begin position="184"/>
        <end position="199"/>
    </location>
</feature>
<dbReference type="Pfam" id="PF00098">
    <property type="entry name" value="zf-CCHC"/>
    <property type="match status" value="1"/>
</dbReference>
<dbReference type="InterPro" id="IPR001584">
    <property type="entry name" value="Integrase_cat-core"/>
</dbReference>
<proteinExistence type="predicted"/>
<dbReference type="InterPro" id="IPR036397">
    <property type="entry name" value="RNaseH_sf"/>
</dbReference>
<dbReference type="SMART" id="SM00343">
    <property type="entry name" value="ZnF_C2HC"/>
    <property type="match status" value="1"/>
</dbReference>
<name>A0A2N9F2J7_FAGSY</name>
<keyword evidence="2" id="KW-0479">Metal-binding</keyword>
<dbReference type="PROSITE" id="PS50994">
    <property type="entry name" value="INTEGRASE"/>
    <property type="match status" value="1"/>
</dbReference>
<dbReference type="AlphaFoldDB" id="A0A2N9F2J7"/>
<dbReference type="PROSITE" id="PS50158">
    <property type="entry name" value="ZF_CCHC"/>
    <property type="match status" value="1"/>
</dbReference>
<evidence type="ECO:0000313" key="6">
    <source>
        <dbReference type="EMBL" id="SPC85196.1"/>
    </source>
</evidence>
<reference evidence="6" key="1">
    <citation type="submission" date="2018-02" db="EMBL/GenBank/DDBJ databases">
        <authorList>
            <person name="Cohen D.B."/>
            <person name="Kent A.D."/>
        </authorList>
    </citation>
    <scope>NUCLEOTIDE SEQUENCE</scope>
</reference>
<dbReference type="Pfam" id="PF07727">
    <property type="entry name" value="RVT_2"/>
    <property type="match status" value="2"/>
</dbReference>
<dbReference type="InterPro" id="IPR012337">
    <property type="entry name" value="RNaseH-like_sf"/>
</dbReference>
<keyword evidence="2" id="KW-0862">Zinc</keyword>
<dbReference type="InterPro" id="IPR054722">
    <property type="entry name" value="PolX-like_BBD"/>
</dbReference>
<dbReference type="GO" id="GO:0015074">
    <property type="term" value="P:DNA integration"/>
    <property type="evidence" value="ECO:0007669"/>
    <property type="project" value="InterPro"/>
</dbReference>
<evidence type="ECO:0000256" key="1">
    <source>
        <dbReference type="ARBA" id="ARBA00022750"/>
    </source>
</evidence>
<dbReference type="PANTHER" id="PTHR11439:SF467">
    <property type="entry name" value="INTEGRASE CATALYTIC DOMAIN-CONTAINING PROTEIN"/>
    <property type="match status" value="1"/>
</dbReference>
<dbReference type="CDD" id="cd09272">
    <property type="entry name" value="RNase_HI_RT_Ty1"/>
    <property type="match status" value="1"/>
</dbReference>
<feature type="region of interest" description="Disordered" evidence="3">
    <location>
        <begin position="538"/>
        <end position="557"/>
    </location>
</feature>
<feature type="domain" description="Integrase catalytic" evidence="5">
    <location>
        <begin position="369"/>
        <end position="441"/>
    </location>
</feature>
<evidence type="ECO:0008006" key="7">
    <source>
        <dbReference type="Google" id="ProtNLM"/>
    </source>
</evidence>
<dbReference type="PANTHER" id="PTHR11439">
    <property type="entry name" value="GAG-POL-RELATED RETROTRANSPOSON"/>
    <property type="match status" value="1"/>
</dbReference>
<dbReference type="SUPFAM" id="SSF56672">
    <property type="entry name" value="DNA/RNA polymerases"/>
    <property type="match status" value="1"/>
</dbReference>
<dbReference type="InterPro" id="IPR036875">
    <property type="entry name" value="Znf_CCHC_sf"/>
</dbReference>
<gene>
    <name evidence="6" type="ORF">FSB_LOCUS13078</name>
</gene>
<dbReference type="SUPFAM" id="SSF53098">
    <property type="entry name" value="Ribonuclease H-like"/>
    <property type="match status" value="1"/>
</dbReference>
<dbReference type="Pfam" id="PF14223">
    <property type="entry name" value="Retrotran_gag_2"/>
    <property type="match status" value="1"/>
</dbReference>
<evidence type="ECO:0000256" key="3">
    <source>
        <dbReference type="SAM" id="MobiDB-lite"/>
    </source>
</evidence>
<keyword evidence="1" id="KW-0064">Aspartyl protease</keyword>
<accession>A0A2N9F2J7</accession>
<dbReference type="InterPro" id="IPR013103">
    <property type="entry name" value="RVT_2"/>
</dbReference>
<feature type="domain" description="CCHC-type" evidence="4">
    <location>
        <begin position="205"/>
        <end position="220"/>
    </location>
</feature>
<keyword evidence="1" id="KW-0378">Hydrolase</keyword>
<keyword evidence="2" id="KW-0863">Zinc-finger</keyword>
<dbReference type="Gene3D" id="3.30.420.10">
    <property type="entry name" value="Ribonuclease H-like superfamily/Ribonuclease H"/>
    <property type="match status" value="1"/>
</dbReference>
<dbReference type="Pfam" id="PF22936">
    <property type="entry name" value="Pol_BBD"/>
    <property type="match status" value="1"/>
</dbReference>
<dbReference type="InterPro" id="IPR057670">
    <property type="entry name" value="SH3_retrovirus"/>
</dbReference>
<dbReference type="Pfam" id="PF25597">
    <property type="entry name" value="SH3_retrovirus"/>
    <property type="match status" value="1"/>
</dbReference>
<dbReference type="EMBL" id="OIVN01000766">
    <property type="protein sequence ID" value="SPC85196.1"/>
    <property type="molecule type" value="Genomic_DNA"/>
</dbReference>
<keyword evidence="1" id="KW-0645">Protease</keyword>
<feature type="region of interest" description="Disordered" evidence="3">
    <location>
        <begin position="157"/>
        <end position="202"/>
    </location>
</feature>
<evidence type="ECO:0000259" key="5">
    <source>
        <dbReference type="PROSITE" id="PS50994"/>
    </source>
</evidence>
<evidence type="ECO:0000259" key="4">
    <source>
        <dbReference type="PROSITE" id="PS50158"/>
    </source>
</evidence>
<dbReference type="InterPro" id="IPR043502">
    <property type="entry name" value="DNA/RNA_pol_sf"/>
</dbReference>
<sequence>MTGEEGKVSGIKKFDGTDFGYWRMQIEDYLYGKKLHLPLLGEKPKDMEDAEWTLLDRQVLGVIRLTLSRSVAHNVVKEKTIAKLMTALCDMYEKPSANNKVHLMKKLFNLKMAEGTAMAQHLNDWEAMRMAASNSAGKGKLKYNHIRDLILGEEVRRRDAGETSSSGSALNLETRGRGKDRNYNRGRSKSRKGRSKSKPGRQLECWNCGKTGHIRKNCRELKKKNENDSANVVTEEVHDALLLSVDSPIESWVLDSGASFHTIAHREIIQNYVAGDFGKVYLADDEALDVVGMGDLDIEGHAILFVGGTWKITKGAMVVAQGKKTGTLYMTTSPRDTIAVVEAGTDTNLWHRRLGHMSENRDESSFVKRMEKTIPRTPQQNGVAERMNRTLNERARSMRLHAGLPETFWADAVNTAAYLINRGPSVPLEFRIPEEVWSGKEVNLSYLKVFGCVSYVHIDSDARSKLDAKSRKCFFIGYGDETFGYRFWDDQNRKIIRSRNVIFNEQVMYKDRSSTKLDDVKVEQKKSEFVNLDEFSNNTMRNSGQEEKENADPQVEQCTPTVTVHRSSRNIRPPQRFSPSLFYILLTDGGEPESYDKALQIEDSIKWELAMKDEMNSLMTNQTWELTELPQRKKALHNKWVYRVKEEHDGSKRYKARLVIKGFQQKEGVDYIDIFSPVVKLTTIRLDLNEKNLFENVGLQFTGPTPHGFTWGLVLLKDLPKTANTVRKNKFAWIGVRSKKLWLPEVGSSELFFRAFPAKIPVNRGMLPANREFHVVAGVVIFPTHPGLRESELGFARYGSANRGRRGVFGPFEDSFPIKIPVRPGKILAIREFHVVHECVFFPTHPGLWINLLRVRKTLRASVATSVGKFRNFQHSLISSACFHARGRRSSRCRISTILVSSESLRYLLFNGTGLAQRRAWELLTIRKLRVAAEVNLLPKYGIEALDILCTLVKGWSVRASFWSGQWSGQTLVKLGQPWSNLVEFGQSSPNSWKCIPDFISRVSGHGRLGSGCLVLRANTRENPGGKNGVMTVLGIVVVENLHLEQLDVKTTFLHGDLEEDIYMRQPQGFIVQGKESLVCKLRKSLYGLKQAPRQCHFRLTMDQSPKTEQEQAYMSKVSYTSAIGSLMYAMVCTRPDIAHAVGVVSRYMSNPGKQHWEAIKWILRYLKSTLGTSLCFTGADMKLTGYVDFDLAGDVDTRKSTTGYVYTLGGTAVSWVSKLQKIVALSTTEVEYVAVTEAGKEMVWL</sequence>